<dbReference type="AlphaFoldDB" id="A0A133YGN0"/>
<dbReference type="PANTHER" id="PTHR43515">
    <property type="entry name" value="THREONINE SYNTHASE-LIKE 1"/>
    <property type="match status" value="1"/>
</dbReference>
<evidence type="ECO:0000313" key="1">
    <source>
        <dbReference type="EMBL" id="KXB42341.1"/>
    </source>
</evidence>
<dbReference type="GO" id="GO:0005737">
    <property type="term" value="C:cytoplasm"/>
    <property type="evidence" value="ECO:0007669"/>
    <property type="project" value="TreeGrafter"/>
</dbReference>
<dbReference type="Gene3D" id="3.40.50.1100">
    <property type="match status" value="1"/>
</dbReference>
<evidence type="ECO:0000313" key="2">
    <source>
        <dbReference type="Proteomes" id="UP000070080"/>
    </source>
</evidence>
<accession>A0A133YGN0</accession>
<dbReference type="OrthoDB" id="9763107at2"/>
<dbReference type="SUPFAM" id="SSF53686">
    <property type="entry name" value="Tryptophan synthase beta subunit-like PLP-dependent enzymes"/>
    <property type="match status" value="1"/>
</dbReference>
<dbReference type="GO" id="GO:1901605">
    <property type="term" value="P:alpha-amino acid metabolic process"/>
    <property type="evidence" value="ECO:0007669"/>
    <property type="project" value="UniProtKB-ARBA"/>
</dbReference>
<dbReference type="STRING" id="1497955.HMPREF1872_00324"/>
<comment type="caution">
    <text evidence="1">The sequence shown here is derived from an EMBL/GenBank/DDBJ whole genome shotgun (WGS) entry which is preliminary data.</text>
</comment>
<dbReference type="InterPro" id="IPR036052">
    <property type="entry name" value="TrpB-like_PALP_sf"/>
</dbReference>
<sequence>MEYLHIRTMQTISDLELLVTVEDLEAGYYVPATLPELSAADLKGLGKLPLSERVSHLLLHYFPSFSAKELYKLVKKHYGKLDTLPDLKPFNHYMPVYLAELDKLSTGSIYDYILPLLLDLQVAALQKRNDEREIVLLEHNLGNSSFSALVKALEELNWPKITLYYNPKRIDPQIHKSISDRVEHVKLKAVDNALSLPTINLFASRLNLIKAQLAKADKHLESEQETEATLTSDNTGNLASDYPAPTLSTLDSLPAVLIASCLQLALLASLPLAKQADLWPQIEPVDEADDYKRNKDSQIVTPKPEPKKGYRTVNLFLPAKQGYLLLAACYSKIICPVVGKIYLAGKRGNMLSELVRFGNYEVKGKHNTFELPVQLERMLFEFNSRDNQRSIALLNDFARKGTLQLPLVAKHNINGVVLAELYTDKNEAKLMLNLYDRFDLMLPPLSVLAFAVYLKYYENINSTDELGLVFVNASIFRYPEQVANALYADKVLQGHNFVEIMQALSLEACQVFPDWFLFEHNIKADELVSLERFDPEQHKAEFEKIRLEGLSEEEKANLV</sequence>
<organism evidence="1 2">
    <name type="scientific">Amygdalobacter nucleatus</name>
    <dbReference type="NCBI Taxonomy" id="3029274"/>
    <lineage>
        <taxon>Bacteria</taxon>
        <taxon>Bacillati</taxon>
        <taxon>Bacillota</taxon>
        <taxon>Clostridia</taxon>
        <taxon>Eubacteriales</taxon>
        <taxon>Oscillospiraceae</taxon>
        <taxon>Amygdalobacter</taxon>
    </lineage>
</organism>
<gene>
    <name evidence="1" type="ORF">HMPREF1872_00324</name>
</gene>
<dbReference type="RefSeq" id="WP_066713065.1">
    <property type="nucleotide sequence ID" value="NZ_CP118869.1"/>
</dbReference>
<dbReference type="EMBL" id="LSCV01000003">
    <property type="protein sequence ID" value="KXB42341.1"/>
    <property type="molecule type" value="Genomic_DNA"/>
</dbReference>
<keyword evidence="2" id="KW-1185">Reference proteome</keyword>
<protein>
    <submittedName>
        <fullName evidence="1">Uncharacterized protein</fullName>
    </submittedName>
</protein>
<proteinExistence type="predicted"/>
<reference evidence="2" key="1">
    <citation type="submission" date="2016-01" db="EMBL/GenBank/DDBJ databases">
        <authorList>
            <person name="Mitreva M."/>
            <person name="Pepin K.H."/>
            <person name="Mihindukulasuriya K.A."/>
            <person name="Fulton R."/>
            <person name="Fronick C."/>
            <person name="O'Laughlin M."/>
            <person name="Miner T."/>
            <person name="Herter B."/>
            <person name="Rosa B.A."/>
            <person name="Cordes M."/>
            <person name="Tomlinson C."/>
            <person name="Wollam A."/>
            <person name="Palsikar V.B."/>
            <person name="Mardis E.R."/>
            <person name="Wilson R.K."/>
        </authorList>
    </citation>
    <scope>NUCLEOTIDE SEQUENCE [LARGE SCALE GENOMIC DNA]</scope>
    <source>
        <strain evidence="2">KA00274</strain>
    </source>
</reference>
<dbReference type="PANTHER" id="PTHR43515:SF1">
    <property type="entry name" value="THREONINE SYNTHASE-LIKE 1"/>
    <property type="match status" value="1"/>
</dbReference>
<name>A0A133YGN0_9FIRM</name>
<dbReference type="Proteomes" id="UP000070080">
    <property type="component" value="Unassembled WGS sequence"/>
</dbReference>